<name>A0A949JVN4_9FIRM</name>
<dbReference type="InterPro" id="IPR036388">
    <property type="entry name" value="WH-like_DNA-bd_sf"/>
</dbReference>
<dbReference type="PRINTS" id="PR00598">
    <property type="entry name" value="HTHMARR"/>
</dbReference>
<dbReference type="PANTHER" id="PTHR42756:SF1">
    <property type="entry name" value="TRANSCRIPTIONAL REPRESSOR OF EMRAB OPERON"/>
    <property type="match status" value="1"/>
</dbReference>
<dbReference type="InterPro" id="IPR000835">
    <property type="entry name" value="HTH_MarR-typ"/>
</dbReference>
<dbReference type="PROSITE" id="PS50995">
    <property type="entry name" value="HTH_MARR_2"/>
    <property type="match status" value="1"/>
</dbReference>
<evidence type="ECO:0000259" key="4">
    <source>
        <dbReference type="PROSITE" id="PS50995"/>
    </source>
</evidence>
<feature type="domain" description="HTH marR-type" evidence="4">
    <location>
        <begin position="1"/>
        <end position="138"/>
    </location>
</feature>
<dbReference type="CDD" id="cd00090">
    <property type="entry name" value="HTH_ARSR"/>
    <property type="match status" value="1"/>
</dbReference>
<evidence type="ECO:0000313" key="6">
    <source>
        <dbReference type="Proteomes" id="UP000712157"/>
    </source>
</evidence>
<proteinExistence type="predicted"/>
<dbReference type="EMBL" id="JAHQCW010000006">
    <property type="protein sequence ID" value="MBU9735998.1"/>
    <property type="molecule type" value="Genomic_DNA"/>
</dbReference>
<dbReference type="PANTHER" id="PTHR42756">
    <property type="entry name" value="TRANSCRIPTIONAL REGULATOR, MARR"/>
    <property type="match status" value="1"/>
</dbReference>
<keyword evidence="3" id="KW-0804">Transcription</keyword>
<keyword evidence="2" id="KW-0238">DNA-binding</keyword>
<evidence type="ECO:0000256" key="2">
    <source>
        <dbReference type="ARBA" id="ARBA00023125"/>
    </source>
</evidence>
<evidence type="ECO:0000313" key="5">
    <source>
        <dbReference type="EMBL" id="MBU9735998.1"/>
    </source>
</evidence>
<dbReference type="AlphaFoldDB" id="A0A949JVN4"/>
<keyword evidence="1" id="KW-0805">Transcription regulation</keyword>
<dbReference type="GO" id="GO:0003677">
    <property type="term" value="F:DNA binding"/>
    <property type="evidence" value="ECO:0007669"/>
    <property type="project" value="UniProtKB-KW"/>
</dbReference>
<dbReference type="SUPFAM" id="SSF46785">
    <property type="entry name" value="Winged helix' DNA-binding domain"/>
    <property type="match status" value="1"/>
</dbReference>
<reference evidence="5" key="1">
    <citation type="submission" date="2021-06" db="EMBL/GenBank/DDBJ databases">
        <title>Description of novel taxa of the family Lachnospiraceae.</title>
        <authorList>
            <person name="Chaplin A.V."/>
            <person name="Sokolova S.R."/>
            <person name="Pikina A.P."/>
            <person name="Korzhanova M."/>
            <person name="Belova V."/>
            <person name="Korostin D."/>
            <person name="Efimov B.A."/>
        </authorList>
    </citation>
    <scope>NUCLEOTIDE SEQUENCE</scope>
    <source>
        <strain evidence="5">ASD5720</strain>
    </source>
</reference>
<dbReference type="InterPro" id="IPR011991">
    <property type="entry name" value="ArsR-like_HTH"/>
</dbReference>
<dbReference type="SMART" id="SM00347">
    <property type="entry name" value="HTH_MARR"/>
    <property type="match status" value="1"/>
</dbReference>
<gene>
    <name evidence="5" type="ORF">KTH89_05570</name>
</gene>
<evidence type="ECO:0000256" key="3">
    <source>
        <dbReference type="ARBA" id="ARBA00023163"/>
    </source>
</evidence>
<dbReference type="Proteomes" id="UP000712157">
    <property type="component" value="Unassembled WGS sequence"/>
</dbReference>
<accession>A0A949JVN4</accession>
<dbReference type="Pfam" id="PF01047">
    <property type="entry name" value="MarR"/>
    <property type="match status" value="1"/>
</dbReference>
<protein>
    <submittedName>
        <fullName evidence="5">MarR family transcriptional regulator</fullName>
    </submittedName>
</protein>
<dbReference type="GO" id="GO:0003700">
    <property type="term" value="F:DNA-binding transcription factor activity"/>
    <property type="evidence" value="ECO:0007669"/>
    <property type="project" value="InterPro"/>
</dbReference>
<organism evidence="5 6">
    <name type="scientific">Diplocloster agilis</name>
    <dbReference type="NCBI Taxonomy" id="2850323"/>
    <lineage>
        <taxon>Bacteria</taxon>
        <taxon>Bacillati</taxon>
        <taxon>Bacillota</taxon>
        <taxon>Clostridia</taxon>
        <taxon>Lachnospirales</taxon>
        <taxon>Lachnospiraceae</taxon>
        <taxon>Diplocloster</taxon>
    </lineage>
</organism>
<sequence length="151" mass="17645">MLEKINRQYGIIRKLKLLNLYDSLDILPHGELTILDILWKASETHPGQYITVSDIAKQLDVTLPAISRTLRKLEMKGCIQRLTDRQDRRITYVVITEDGHTALSDSIEIITAFMNRVFAHFKPEEIEEYFYLSKKLLDSITEEEKLLKRIP</sequence>
<comment type="caution">
    <text evidence="5">The sequence shown here is derived from an EMBL/GenBank/DDBJ whole genome shotgun (WGS) entry which is preliminary data.</text>
</comment>
<keyword evidence="6" id="KW-1185">Reference proteome</keyword>
<evidence type="ECO:0000256" key="1">
    <source>
        <dbReference type="ARBA" id="ARBA00023015"/>
    </source>
</evidence>
<dbReference type="RefSeq" id="WP_238720976.1">
    <property type="nucleotide sequence ID" value="NZ_JAHQCW010000006.1"/>
</dbReference>
<dbReference type="InterPro" id="IPR036390">
    <property type="entry name" value="WH_DNA-bd_sf"/>
</dbReference>
<dbReference type="Gene3D" id="1.10.10.10">
    <property type="entry name" value="Winged helix-like DNA-binding domain superfamily/Winged helix DNA-binding domain"/>
    <property type="match status" value="1"/>
</dbReference>